<accession>X1K3Q3</accession>
<organism evidence="2">
    <name type="scientific">marine sediment metagenome</name>
    <dbReference type="NCBI Taxonomy" id="412755"/>
    <lineage>
        <taxon>unclassified sequences</taxon>
        <taxon>metagenomes</taxon>
        <taxon>ecological metagenomes</taxon>
    </lineage>
</organism>
<dbReference type="EMBL" id="BARU01046408">
    <property type="protein sequence ID" value="GAI01637.1"/>
    <property type="molecule type" value="Genomic_DNA"/>
</dbReference>
<keyword evidence="1" id="KW-0472">Membrane</keyword>
<evidence type="ECO:0000313" key="2">
    <source>
        <dbReference type="EMBL" id="GAI01637.1"/>
    </source>
</evidence>
<proteinExistence type="predicted"/>
<keyword evidence="1" id="KW-0812">Transmembrane</keyword>
<dbReference type="AlphaFoldDB" id="X1K3Q3"/>
<evidence type="ECO:0008006" key="3">
    <source>
        <dbReference type="Google" id="ProtNLM"/>
    </source>
</evidence>
<reference evidence="2" key="1">
    <citation type="journal article" date="2014" name="Front. Microbiol.">
        <title>High frequency of phylogenetically diverse reductive dehalogenase-homologous genes in deep subseafloor sedimentary metagenomes.</title>
        <authorList>
            <person name="Kawai M."/>
            <person name="Futagami T."/>
            <person name="Toyoda A."/>
            <person name="Takaki Y."/>
            <person name="Nishi S."/>
            <person name="Hori S."/>
            <person name="Arai W."/>
            <person name="Tsubouchi T."/>
            <person name="Morono Y."/>
            <person name="Uchiyama I."/>
            <person name="Ito T."/>
            <person name="Fujiyama A."/>
            <person name="Inagaki F."/>
            <person name="Takami H."/>
        </authorList>
    </citation>
    <scope>NUCLEOTIDE SEQUENCE</scope>
    <source>
        <strain evidence="2">Expedition CK06-06</strain>
    </source>
</reference>
<feature type="transmembrane region" description="Helical" evidence="1">
    <location>
        <begin position="80"/>
        <end position="105"/>
    </location>
</feature>
<feature type="transmembrane region" description="Helical" evidence="1">
    <location>
        <begin position="40"/>
        <end position="60"/>
    </location>
</feature>
<sequence>MHQVFRLAKGMVRKSLARDRSSERYVEAVSRSLWPWPESLLLALVGLLAMLDYVSTYAVLELSGRPDVYESGPLASWALRTGGFTGLFLVDMAAASALLLVAVTIR</sequence>
<feature type="non-terminal residue" evidence="2">
    <location>
        <position position="106"/>
    </location>
</feature>
<comment type="caution">
    <text evidence="2">The sequence shown here is derived from an EMBL/GenBank/DDBJ whole genome shotgun (WGS) entry which is preliminary data.</text>
</comment>
<evidence type="ECO:0000256" key="1">
    <source>
        <dbReference type="SAM" id="Phobius"/>
    </source>
</evidence>
<keyword evidence="1" id="KW-1133">Transmembrane helix</keyword>
<name>X1K3Q3_9ZZZZ</name>
<gene>
    <name evidence="2" type="ORF">S03H2_70016</name>
</gene>
<protein>
    <recommendedName>
        <fullName evidence="3">DUF5658 domain-containing protein</fullName>
    </recommendedName>
</protein>